<dbReference type="Proteomes" id="UP000243924">
    <property type="component" value="Chromosome I"/>
</dbReference>
<dbReference type="OrthoDB" id="7156875at2"/>
<dbReference type="SUPFAM" id="SSF53300">
    <property type="entry name" value="vWA-like"/>
    <property type="match status" value="1"/>
</dbReference>
<protein>
    <submittedName>
        <fullName evidence="5">Type IV pilus assembly protein PilY1</fullName>
    </submittedName>
</protein>
<dbReference type="EMBL" id="LT629787">
    <property type="protein sequence ID" value="SDU20432.1"/>
    <property type="molecule type" value="Genomic_DNA"/>
</dbReference>
<keyword evidence="6" id="KW-1185">Reference proteome</keyword>
<proteinExistence type="predicted"/>
<name>A0A1H2GLP5_9GAMM</name>
<dbReference type="GO" id="GO:0046872">
    <property type="term" value="F:metal ion binding"/>
    <property type="evidence" value="ECO:0007669"/>
    <property type="project" value="UniProtKB-KW"/>
</dbReference>
<feature type="signal peptide" evidence="3">
    <location>
        <begin position="1"/>
        <end position="30"/>
    </location>
</feature>
<dbReference type="InterPro" id="IPR036465">
    <property type="entry name" value="vWFA_dom_sf"/>
</dbReference>
<dbReference type="STRING" id="1434072.SAMN05216210_2392"/>
<feature type="chain" id="PRO_5009274938" evidence="3">
    <location>
        <begin position="31"/>
        <end position="987"/>
    </location>
</feature>
<accession>A0A1H2GLP5</accession>
<dbReference type="InterPro" id="IPR008707">
    <property type="entry name" value="B-propeller_PilY1"/>
</dbReference>
<keyword evidence="2" id="KW-0106">Calcium</keyword>
<keyword evidence="1" id="KW-0479">Metal-binding</keyword>
<organism evidence="5 6">
    <name type="scientific">Halopseudomonas salegens</name>
    <dbReference type="NCBI Taxonomy" id="1434072"/>
    <lineage>
        <taxon>Bacteria</taxon>
        <taxon>Pseudomonadati</taxon>
        <taxon>Pseudomonadota</taxon>
        <taxon>Gammaproteobacteria</taxon>
        <taxon>Pseudomonadales</taxon>
        <taxon>Pseudomonadaceae</taxon>
        <taxon>Halopseudomonas</taxon>
    </lineage>
</organism>
<dbReference type="Pfam" id="PF05567">
    <property type="entry name" value="T4P_PilY1"/>
    <property type="match status" value="1"/>
</dbReference>
<dbReference type="Gene3D" id="3.40.50.410">
    <property type="entry name" value="von Willebrand factor, type A domain"/>
    <property type="match status" value="1"/>
</dbReference>
<evidence type="ECO:0000259" key="4">
    <source>
        <dbReference type="Pfam" id="PF05567"/>
    </source>
</evidence>
<gene>
    <name evidence="5" type="ORF">SAMN05216210_2392</name>
</gene>
<evidence type="ECO:0000256" key="1">
    <source>
        <dbReference type="ARBA" id="ARBA00022723"/>
    </source>
</evidence>
<keyword evidence="3" id="KW-0732">Signal</keyword>
<dbReference type="RefSeq" id="WP_092387202.1">
    <property type="nucleotide sequence ID" value="NZ_LT629787.1"/>
</dbReference>
<evidence type="ECO:0000256" key="2">
    <source>
        <dbReference type="ARBA" id="ARBA00022837"/>
    </source>
</evidence>
<evidence type="ECO:0000313" key="5">
    <source>
        <dbReference type="EMBL" id="SDU20432.1"/>
    </source>
</evidence>
<sequence>MCKVKPESGAVRYRRLLAICAGAGMSLAGAQSVPAFAPLSGPILASPAVAPNVVILFDNSSSMRTGIGDNGRGIERLQVARRAVKSLLSDNRDMRFGLFVFNESTGVGTRRDTHGGRLLVPVDAINETTSAGQAHKQRLIDQIDAISPVPADVGNADGWTHTPLAETYYEVTRYMRGLEPYFSPAPAAASPDQGNRAAFQSPIQYRCQGNFGLIITDGLPTYDSQFPTSSTVEPDAGVLAAGETVADKLRSWHDPFLGNLDSIDIAEEGSTFFLNDIARFAHDIDMRTAERDGTDNAGQSWDDPAFAQQNMRTHTIGFTVDDPRLSSMANAGNGRYYPANDSAQFSYALGSALRGINAAAGSGGGGAVSGPDLQADSVFYRTRYDPQDWSGRIDAVAIDGNGQPGELRWSTDNTFKRATRGRYQTYRMPGGTGAVGIAELDSGTFATLAREQQSLLQTEASIAGIADQPAAGQHLLDWARGNQINGLRPRGHLLGDIIHSNLAFARPGERTAVPSTAYNAFVASKLAEMTPSLVAGSNDGLLHVFSADAGKHRLAYLPVATYTTLGGRARTDFTAATHLSGVDGKIAVADAQLGTSNVWTTLAVGGLGAGGQGLYAIRLFDAVQGNSALGALWEIGPHTSSDWQHMGYTYAQPQIARLNGQWVAITGNGYGSTSGHAVLYVINLQNGARVAEITVDTRGGNGLSTPVLVTDSQGDVIGAYAGDLAGNLWKFDLGGSSSASWGNALGSSPLFTTDTGQPITVAPQWVNHPDSGRLVLFGTGKFLEFADRTELTEQAFYAVWDRPGDQGGLTSDNLLEQNISAEYQQDAFDLNGDNISVPVREVSQRAVDWSHERGWKLPLIHEGNAVGERVTQPFLVRSKRVVFTSGFIRNDGADPCISEGDGWLMALNIFSGAMMAYPILDTNQDGRVDSYDVVVAGVGPGVGLPGEITGVRGEGVEHYIIQGSAGSGGVAGLLLDTFRRIMWRQLM</sequence>
<evidence type="ECO:0000313" key="6">
    <source>
        <dbReference type="Proteomes" id="UP000243924"/>
    </source>
</evidence>
<reference evidence="6" key="1">
    <citation type="submission" date="2016-10" db="EMBL/GenBank/DDBJ databases">
        <authorList>
            <person name="Varghese N."/>
            <person name="Submissions S."/>
        </authorList>
    </citation>
    <scope>NUCLEOTIDE SEQUENCE [LARGE SCALE GENOMIC DNA]</scope>
    <source>
        <strain evidence="6">CECT 8338</strain>
    </source>
</reference>
<evidence type="ECO:0000256" key="3">
    <source>
        <dbReference type="SAM" id="SignalP"/>
    </source>
</evidence>
<feature type="domain" description="PilY1 beta-propeller" evidence="4">
    <location>
        <begin position="494"/>
        <end position="817"/>
    </location>
</feature>
<dbReference type="AlphaFoldDB" id="A0A1H2GLP5"/>